<name>A0A8S5N025_9CAUD</name>
<dbReference type="SMART" id="SM00530">
    <property type="entry name" value="HTH_XRE"/>
    <property type="match status" value="2"/>
</dbReference>
<dbReference type="EMBL" id="BK015022">
    <property type="protein sequence ID" value="DAD87475.1"/>
    <property type="molecule type" value="Genomic_DNA"/>
</dbReference>
<dbReference type="InterPro" id="IPR001387">
    <property type="entry name" value="Cro/C1-type_HTH"/>
</dbReference>
<organism evidence="2">
    <name type="scientific">Siphoviridae sp. ctAUQ2</name>
    <dbReference type="NCBI Taxonomy" id="2826182"/>
    <lineage>
        <taxon>Viruses</taxon>
        <taxon>Duplodnaviria</taxon>
        <taxon>Heunggongvirae</taxon>
        <taxon>Uroviricota</taxon>
        <taxon>Caudoviricetes</taxon>
    </lineage>
</organism>
<accession>A0A8S5N025</accession>
<sequence length="137" mass="15713">MNRLDFCKLMEQAKIASGIPASEISFSMKMLMPTLRRFEKGEHNFSLVKVMEYLQVLHAQLVIYNEKSTVVVTEYSQLIEWLVSTRKNGYTQRKLAEAVGISYVMLARIESNKSSLSIDVYLKIIEVLGYSVNIKLL</sequence>
<proteinExistence type="predicted"/>
<reference evidence="2" key="1">
    <citation type="journal article" date="2021" name="Proc. Natl. Acad. Sci. U.S.A.">
        <title>A Catalog of Tens of Thousands of Viruses from Human Metagenomes Reveals Hidden Associations with Chronic Diseases.</title>
        <authorList>
            <person name="Tisza M.J."/>
            <person name="Buck C.B."/>
        </authorList>
    </citation>
    <scope>NUCLEOTIDE SEQUENCE</scope>
    <source>
        <strain evidence="2">CtAUQ2</strain>
    </source>
</reference>
<evidence type="ECO:0000259" key="1">
    <source>
        <dbReference type="PROSITE" id="PS50943"/>
    </source>
</evidence>
<dbReference type="Gene3D" id="1.10.260.40">
    <property type="entry name" value="lambda repressor-like DNA-binding domains"/>
    <property type="match status" value="1"/>
</dbReference>
<feature type="domain" description="HTH cro/C1-type" evidence="1">
    <location>
        <begin position="87"/>
        <end position="135"/>
    </location>
</feature>
<dbReference type="CDD" id="cd00093">
    <property type="entry name" value="HTH_XRE"/>
    <property type="match status" value="1"/>
</dbReference>
<dbReference type="GO" id="GO:0003677">
    <property type="term" value="F:DNA binding"/>
    <property type="evidence" value="ECO:0007669"/>
    <property type="project" value="InterPro"/>
</dbReference>
<evidence type="ECO:0000313" key="2">
    <source>
        <dbReference type="EMBL" id="DAD87475.1"/>
    </source>
</evidence>
<dbReference type="InterPro" id="IPR010982">
    <property type="entry name" value="Lambda_DNA-bd_dom_sf"/>
</dbReference>
<dbReference type="SUPFAM" id="SSF47413">
    <property type="entry name" value="lambda repressor-like DNA-binding domains"/>
    <property type="match status" value="1"/>
</dbReference>
<dbReference type="PROSITE" id="PS50943">
    <property type="entry name" value="HTH_CROC1"/>
    <property type="match status" value="1"/>
</dbReference>
<protein>
    <submittedName>
        <fullName evidence="2">Helix-turn-helix domain protein</fullName>
    </submittedName>
</protein>
<dbReference type="Pfam" id="PF01381">
    <property type="entry name" value="HTH_3"/>
    <property type="match status" value="1"/>
</dbReference>